<organism evidence="3 4">
    <name type="scientific">Candidatus Gemmiger excrementipullorum</name>
    <dbReference type="NCBI Taxonomy" id="2838610"/>
    <lineage>
        <taxon>Bacteria</taxon>
        <taxon>Bacillati</taxon>
        <taxon>Bacillota</taxon>
        <taxon>Clostridia</taxon>
        <taxon>Eubacteriales</taxon>
        <taxon>Gemmiger</taxon>
    </lineage>
</organism>
<feature type="domain" description="Sensor histidine kinase NatK-like C-terminal" evidence="2">
    <location>
        <begin position="317"/>
        <end position="421"/>
    </location>
</feature>
<dbReference type="InterPro" id="IPR032834">
    <property type="entry name" value="NatK-like_C"/>
</dbReference>
<proteinExistence type="predicted"/>
<dbReference type="CDD" id="cd16935">
    <property type="entry name" value="HATPase_AgrC-ComD-like"/>
    <property type="match status" value="1"/>
</dbReference>
<dbReference type="SUPFAM" id="SSF55874">
    <property type="entry name" value="ATPase domain of HSP90 chaperone/DNA topoisomerase II/histidine kinase"/>
    <property type="match status" value="1"/>
</dbReference>
<accession>A0A9D1XYW0</accession>
<name>A0A9D1XYW0_9FIRM</name>
<dbReference type="AlphaFoldDB" id="A0A9D1XYW0"/>
<dbReference type="InterPro" id="IPR036890">
    <property type="entry name" value="HATPase_C_sf"/>
</dbReference>
<dbReference type="Gene3D" id="3.30.565.10">
    <property type="entry name" value="Histidine kinase-like ATPase, C-terminal domain"/>
    <property type="match status" value="1"/>
</dbReference>
<gene>
    <name evidence="3" type="ORF">H9846_01140</name>
</gene>
<keyword evidence="1" id="KW-0812">Transmembrane</keyword>
<feature type="transmembrane region" description="Helical" evidence="1">
    <location>
        <begin position="116"/>
        <end position="137"/>
    </location>
</feature>
<evidence type="ECO:0000256" key="1">
    <source>
        <dbReference type="SAM" id="Phobius"/>
    </source>
</evidence>
<feature type="transmembrane region" description="Helical" evidence="1">
    <location>
        <begin position="157"/>
        <end position="175"/>
    </location>
</feature>
<dbReference type="Proteomes" id="UP000886751">
    <property type="component" value="Unassembled WGS sequence"/>
</dbReference>
<keyword evidence="1" id="KW-0472">Membrane</keyword>
<comment type="caution">
    <text evidence="3">The sequence shown here is derived from an EMBL/GenBank/DDBJ whole genome shotgun (WGS) entry which is preliminary data.</text>
</comment>
<sequence>MGGAMLLRCLTLTLLPFAAVLAFAWPVRRRSHYALRVGLCLGVAVALAVAAWAGGALLLPSSPLQLVLVAALAVLQACFLCDQPLHASLYTAIWGLMTQQFCWQLFNALYVLPAVALPWLALAPFTLLCGVPVYALVARRLPVGGRYRVGPRQTTSAVLIFLLFSFVAVGILRGYDSVLPLPQSALALMCEFYCLTILYLQNALFKNSAIQKELTTLDLLWHQQKEQYDLAKENIALINRKCHDLKHQVRALRDMADNDQRRKYLDEIDDSIRIYESIVKTGSEVLDTILTEKSLLCKEKDIQIHCVADGSRMGFLDPVDAYTIFGNAIDNAIEEVQKFADHDKRQIDVLIHVRQQFLVISITNPLTAAPSFRDGLPQTTKGNNGYHGFGLKSVQHTVGKYGGNLTIGTEDGCFTLKILFPLPQTAAAPA</sequence>
<dbReference type="EMBL" id="DXEI01000023">
    <property type="protein sequence ID" value="HIX94048.1"/>
    <property type="molecule type" value="Genomic_DNA"/>
</dbReference>
<evidence type="ECO:0000313" key="4">
    <source>
        <dbReference type="Proteomes" id="UP000886751"/>
    </source>
</evidence>
<protein>
    <submittedName>
        <fullName evidence="3">GHKL domain-containing protein</fullName>
    </submittedName>
</protein>
<reference evidence="3" key="1">
    <citation type="journal article" date="2021" name="PeerJ">
        <title>Extensive microbial diversity within the chicken gut microbiome revealed by metagenomics and culture.</title>
        <authorList>
            <person name="Gilroy R."/>
            <person name="Ravi A."/>
            <person name="Getino M."/>
            <person name="Pursley I."/>
            <person name="Horton D.L."/>
            <person name="Alikhan N.F."/>
            <person name="Baker D."/>
            <person name="Gharbi K."/>
            <person name="Hall N."/>
            <person name="Watson M."/>
            <person name="Adriaenssens E.M."/>
            <person name="Foster-Nyarko E."/>
            <person name="Jarju S."/>
            <person name="Secka A."/>
            <person name="Antonio M."/>
            <person name="Oren A."/>
            <person name="Chaudhuri R.R."/>
            <person name="La Ragione R."/>
            <person name="Hildebrand F."/>
            <person name="Pallen M.J."/>
        </authorList>
    </citation>
    <scope>NUCLEOTIDE SEQUENCE</scope>
    <source>
        <strain evidence="3">ChiHecec2B26-7398</strain>
    </source>
</reference>
<feature type="transmembrane region" description="Helical" evidence="1">
    <location>
        <begin position="34"/>
        <end position="59"/>
    </location>
</feature>
<evidence type="ECO:0000313" key="3">
    <source>
        <dbReference type="EMBL" id="HIX94048.1"/>
    </source>
</evidence>
<evidence type="ECO:0000259" key="2">
    <source>
        <dbReference type="Pfam" id="PF14501"/>
    </source>
</evidence>
<reference evidence="3" key="2">
    <citation type="submission" date="2021-04" db="EMBL/GenBank/DDBJ databases">
        <authorList>
            <person name="Gilroy R."/>
        </authorList>
    </citation>
    <scope>NUCLEOTIDE SEQUENCE</scope>
    <source>
        <strain evidence="3">ChiHecec2B26-7398</strain>
    </source>
</reference>
<keyword evidence="1" id="KW-1133">Transmembrane helix</keyword>
<dbReference type="Pfam" id="PF14501">
    <property type="entry name" value="HATPase_c_5"/>
    <property type="match status" value="1"/>
</dbReference>